<gene>
    <name evidence="1" type="primary">17</name>
    <name evidence="1" type="ORF">PBI_MUDDY_17</name>
</gene>
<organism evidence="1 2">
    <name type="scientific">Mycobacterium phage Muddy</name>
    <dbReference type="NCBI Taxonomy" id="1340829"/>
    <lineage>
        <taxon>Viruses</taxon>
        <taxon>Duplodnaviria</taxon>
        <taxon>Heunggongvirae</taxon>
        <taxon>Uroviricota</taxon>
        <taxon>Caudoviricetes</taxon>
        <taxon>Mapvirus</taxon>
        <taxon>Mapvirus muddy</taxon>
    </lineage>
</organism>
<dbReference type="Proteomes" id="UP000015553">
    <property type="component" value="Segment"/>
</dbReference>
<evidence type="ECO:0000313" key="2">
    <source>
        <dbReference type="Proteomes" id="UP000015553"/>
    </source>
</evidence>
<sequence>MSNTPVKRAPRKASPKPKKSLIPGEPGYDWRTIYPTSVKLFKFTSDDGFVVCLPKFRQPGEGEVFGLMLMDKSDQELLLHVLRECITADATNPQDALMVTFEALRKMKADGTVEKLLEEWPADAGVKLEKIIAVIHLAKKHEDALRLDLMGKGYCLELRTPGWNDLYAFFAAAPPYSAVHHDLNEKWNLTDHLLATLLDRVNVLLWTKTKDAHKKPPRNMPKRIPRPGVDDRKKLNDKVTVMDISEFMRRQNESGRTALMAAGGGG</sequence>
<accession>A0ACD4QAK3</accession>
<name>A0ACD4QAK3_9CAUD</name>
<proteinExistence type="predicted"/>
<keyword evidence="2" id="KW-1185">Reference proteome</keyword>
<evidence type="ECO:0000313" key="1">
    <source>
        <dbReference type="EMBL" id="WEV84061.1"/>
    </source>
</evidence>
<reference evidence="1" key="1">
    <citation type="submission" date="2013-05" db="EMBL/GenBank/DDBJ databases">
        <authorList>
            <person name="Govender V.S."/>
            <person name="Mchunu L.V."/>
            <person name="Naicker R.N."/>
            <person name="Sha K.I."/>
            <person name="Zinyembe F."/>
            <person name="Pillay B."/>
            <person name="Larsen M.H."/>
            <person name="Rubin E.J."/>
            <person name="Kasprowicz V.O."/>
            <person name="Bishai W.R."/>
            <person name="Bowman C.A."/>
            <person name="Russell D.A."/>
            <person name="Jacobs-Sera D."/>
            <person name="Hendrix R.W."/>
            <person name="Hatfull G.F."/>
        </authorList>
    </citation>
    <scope>NUCLEOTIDE SEQUENCE</scope>
</reference>
<dbReference type="EMBL" id="KF024728">
    <property type="protein sequence ID" value="WEV84061.1"/>
    <property type="molecule type" value="Genomic_DNA"/>
</dbReference>
<protein>
    <submittedName>
        <fullName evidence="1">Tail assembly chaperone</fullName>
    </submittedName>
</protein>